<feature type="non-terminal residue" evidence="1">
    <location>
        <position position="66"/>
    </location>
</feature>
<reference evidence="1" key="1">
    <citation type="journal article" date="2014" name="Front. Microbiol.">
        <title>High frequency of phylogenetically diverse reductive dehalogenase-homologous genes in deep subseafloor sedimentary metagenomes.</title>
        <authorList>
            <person name="Kawai M."/>
            <person name="Futagami T."/>
            <person name="Toyoda A."/>
            <person name="Takaki Y."/>
            <person name="Nishi S."/>
            <person name="Hori S."/>
            <person name="Arai W."/>
            <person name="Tsubouchi T."/>
            <person name="Morono Y."/>
            <person name="Uchiyama I."/>
            <person name="Ito T."/>
            <person name="Fujiyama A."/>
            <person name="Inagaki F."/>
            <person name="Takami H."/>
        </authorList>
    </citation>
    <scope>NUCLEOTIDE SEQUENCE</scope>
    <source>
        <strain evidence="1">Expedition CK06-06</strain>
    </source>
</reference>
<gene>
    <name evidence="1" type="ORF">S12H4_31964</name>
</gene>
<organism evidence="1">
    <name type="scientific">marine sediment metagenome</name>
    <dbReference type="NCBI Taxonomy" id="412755"/>
    <lineage>
        <taxon>unclassified sequences</taxon>
        <taxon>metagenomes</taxon>
        <taxon>ecological metagenomes</taxon>
    </lineage>
</organism>
<dbReference type="EMBL" id="BARW01018703">
    <property type="protein sequence ID" value="GAJ01492.1"/>
    <property type="molecule type" value="Genomic_DNA"/>
</dbReference>
<sequence length="66" mass="7650">MWYTPVINKTYHELAEHYGTAIIPARIRRPKDKANVEGTVGVITTWIIASLRNQKFFTLYDLNVTI</sequence>
<accession>X1UD67</accession>
<evidence type="ECO:0008006" key="2">
    <source>
        <dbReference type="Google" id="ProtNLM"/>
    </source>
</evidence>
<evidence type="ECO:0000313" key="1">
    <source>
        <dbReference type="EMBL" id="GAJ01492.1"/>
    </source>
</evidence>
<dbReference type="AlphaFoldDB" id="X1UD67"/>
<comment type="caution">
    <text evidence="1">The sequence shown here is derived from an EMBL/GenBank/DDBJ whole genome shotgun (WGS) entry which is preliminary data.</text>
</comment>
<name>X1UD67_9ZZZZ</name>
<protein>
    <recommendedName>
        <fullName evidence="2">Integrase catalytic domain-containing protein</fullName>
    </recommendedName>
</protein>
<proteinExistence type="predicted"/>